<evidence type="ECO:0000256" key="4">
    <source>
        <dbReference type="SAM" id="MobiDB-lite"/>
    </source>
</evidence>
<dbReference type="RefSeq" id="WP_100415440.1">
    <property type="nucleotide sequence ID" value="NZ_PGEZ01000002.1"/>
</dbReference>
<name>A0A2M9B8M3_9ACTN</name>
<dbReference type="PANTHER" id="PTHR33164">
    <property type="entry name" value="TRANSCRIPTIONAL REGULATOR, MARR FAMILY"/>
    <property type="match status" value="1"/>
</dbReference>
<dbReference type="EMBL" id="PGEZ01000002">
    <property type="protein sequence ID" value="PJJ54295.1"/>
    <property type="molecule type" value="Genomic_DNA"/>
</dbReference>
<dbReference type="InterPro" id="IPR000835">
    <property type="entry name" value="HTH_MarR-typ"/>
</dbReference>
<evidence type="ECO:0000313" key="6">
    <source>
        <dbReference type="EMBL" id="PJJ54295.1"/>
    </source>
</evidence>
<keyword evidence="3" id="KW-0804">Transcription</keyword>
<dbReference type="OrthoDB" id="9815567at2"/>
<gene>
    <name evidence="6" type="ORF">CLV56_3803</name>
</gene>
<evidence type="ECO:0000256" key="3">
    <source>
        <dbReference type="ARBA" id="ARBA00023163"/>
    </source>
</evidence>
<evidence type="ECO:0000256" key="2">
    <source>
        <dbReference type="ARBA" id="ARBA00023125"/>
    </source>
</evidence>
<dbReference type="InterPro" id="IPR036390">
    <property type="entry name" value="WH_DNA-bd_sf"/>
</dbReference>
<keyword evidence="7" id="KW-1185">Reference proteome</keyword>
<dbReference type="AlphaFoldDB" id="A0A2M9B8M3"/>
<evidence type="ECO:0000313" key="7">
    <source>
        <dbReference type="Proteomes" id="UP000230842"/>
    </source>
</evidence>
<dbReference type="GO" id="GO:0003677">
    <property type="term" value="F:DNA binding"/>
    <property type="evidence" value="ECO:0007669"/>
    <property type="project" value="UniProtKB-KW"/>
</dbReference>
<protein>
    <submittedName>
        <fullName evidence="6">DNA-binding MarR family transcriptional regulator</fullName>
    </submittedName>
</protein>
<organism evidence="6 7">
    <name type="scientific">Mumia flava</name>
    <dbReference type="NCBI Taxonomy" id="1348852"/>
    <lineage>
        <taxon>Bacteria</taxon>
        <taxon>Bacillati</taxon>
        <taxon>Actinomycetota</taxon>
        <taxon>Actinomycetes</taxon>
        <taxon>Propionibacteriales</taxon>
        <taxon>Nocardioidaceae</taxon>
        <taxon>Mumia</taxon>
    </lineage>
</organism>
<dbReference type="PANTHER" id="PTHR33164:SF95">
    <property type="entry name" value="TRANSCRIPTIONAL REGULATOR"/>
    <property type="match status" value="1"/>
</dbReference>
<proteinExistence type="predicted"/>
<feature type="region of interest" description="Disordered" evidence="4">
    <location>
        <begin position="1"/>
        <end position="22"/>
    </location>
</feature>
<feature type="domain" description="HTH marR-type" evidence="5">
    <location>
        <begin position="146"/>
        <end position="304"/>
    </location>
</feature>
<evidence type="ECO:0000259" key="5">
    <source>
        <dbReference type="PROSITE" id="PS50995"/>
    </source>
</evidence>
<comment type="caution">
    <text evidence="6">The sequence shown here is derived from an EMBL/GenBank/DDBJ whole genome shotgun (WGS) entry which is preliminary data.</text>
</comment>
<evidence type="ECO:0000256" key="1">
    <source>
        <dbReference type="ARBA" id="ARBA00023015"/>
    </source>
</evidence>
<keyword evidence="2 6" id="KW-0238">DNA-binding</keyword>
<dbReference type="Pfam" id="PF12802">
    <property type="entry name" value="MarR_2"/>
    <property type="match status" value="2"/>
</dbReference>
<reference evidence="6 7" key="1">
    <citation type="submission" date="2017-11" db="EMBL/GenBank/DDBJ databases">
        <title>Genomic Encyclopedia of Archaeal and Bacterial Type Strains, Phase II (KMG-II): From Individual Species to Whole Genera.</title>
        <authorList>
            <person name="Goeker M."/>
        </authorList>
    </citation>
    <scope>NUCLEOTIDE SEQUENCE [LARGE SCALE GENOMIC DNA]</scope>
    <source>
        <strain evidence="6 7">DSM 27763</strain>
    </source>
</reference>
<dbReference type="InterPro" id="IPR023187">
    <property type="entry name" value="Tscrpt_reg_MarR-type_CS"/>
</dbReference>
<dbReference type="Gene3D" id="1.10.10.10">
    <property type="entry name" value="Winged helix-like DNA-binding domain superfamily/Winged helix DNA-binding domain"/>
    <property type="match status" value="2"/>
</dbReference>
<dbReference type="InterPro" id="IPR036388">
    <property type="entry name" value="WH-like_DNA-bd_sf"/>
</dbReference>
<accession>A0A2M9B8M3</accession>
<dbReference type="PROSITE" id="PS50995">
    <property type="entry name" value="HTH_MARR_2"/>
    <property type="match status" value="1"/>
</dbReference>
<keyword evidence="1" id="KW-0805">Transcription regulation</keyword>
<dbReference type="PROSITE" id="PS01117">
    <property type="entry name" value="HTH_MARR_1"/>
    <property type="match status" value="1"/>
</dbReference>
<sequence>MESSPAHPRDRTSENPAGRAPGGVALTALCGHLLRRSYQVHQALWAEEVGDTVTSRQYAVLGAVRAYPGTDQRGIGALAFLDRTSTMEVLRRLERRGWLERQRDVTDGRRHVLTVTPDGLRTLGAVAPAVGRVQDRLLEPVAAGEREAFLDALRSVGRVGDRDSVDDRTASPLVLPGHLVRRSQQVHTELFAAELGGRITGPQYAALHVVVASPGVSQSGVADRAAFDRTTVGEVVARLRERGWVAQERDPADGRRRVLTPTPEGERAAYESAPAVAAVQEQLMHDLDPPTRARLLDDLRALARLP</sequence>
<dbReference type="GO" id="GO:0006950">
    <property type="term" value="P:response to stress"/>
    <property type="evidence" value="ECO:0007669"/>
    <property type="project" value="TreeGrafter"/>
</dbReference>
<dbReference type="Proteomes" id="UP000230842">
    <property type="component" value="Unassembled WGS sequence"/>
</dbReference>
<dbReference type="SMART" id="SM00347">
    <property type="entry name" value="HTH_MARR"/>
    <property type="match status" value="2"/>
</dbReference>
<dbReference type="SUPFAM" id="SSF46785">
    <property type="entry name" value="Winged helix' DNA-binding domain"/>
    <property type="match status" value="2"/>
</dbReference>
<dbReference type="InterPro" id="IPR039422">
    <property type="entry name" value="MarR/SlyA-like"/>
</dbReference>
<dbReference type="GO" id="GO:0003700">
    <property type="term" value="F:DNA-binding transcription factor activity"/>
    <property type="evidence" value="ECO:0007669"/>
    <property type="project" value="InterPro"/>
</dbReference>